<sequence length="603" mass="66951">MSGPIFIESSNGWTKELLPSDFKCSASFASFQFLLDCLASTILDGKWVPRSVKLIAPRVEGKIVRSDIIPLRMVDMECIEEVRSLATPLEHYTGKPWDTSADLISLLTESAGGIILRSNESAEIADLMLRNVQLELHNRLSFQWVMPGLRRKTVAFLEGSTVHPSRGGTAENIYGAAKALGLDVVVLAVQGHWLEGSEYAHWRKAFVPIKFGFDAEFPARIVAAVKQSGLKVDALLTIFDCFQTFITAAAEELGLACEPASAFEIATNKYKMSAFEGHEAFRAASADEALNIAATQTLPYPIIVKPCNGWGSEDVFKVDDAADLARQVSRINTDRHGAEFVMEHYCDGPEIDVNIVLYDGEILFSEIGDEYPKGAENGTQDDFHEMDTCSPSQLPVNEQTTLRSHFHQTLLRLGFRNGIFHCEARMQDSTLEWKSIDHGMYELQETSKPAAAPPSVWVIEVNPRPPGMKATGIVETTYGIDYWALTMLIALRDSARVQALSQQFRNGAQYHADMVFISAAFGDSKEGIWESGDVTTELLERQPHLAKNVSRSMTFIQKGDKVPKPSSGVNTFVAYMNIFSRKSRMEVLEIAKALRQDIQIEYS</sequence>
<evidence type="ECO:0000313" key="1">
    <source>
        <dbReference type="EMBL" id="KAF2463257.1"/>
    </source>
</evidence>
<name>A0ACB6QA59_9PLEO</name>
<accession>A0ACB6QA59</accession>
<keyword evidence="2" id="KW-1185">Reference proteome</keyword>
<comment type="caution">
    <text evidence="1">The sequence shown here is derived from an EMBL/GenBank/DDBJ whole genome shotgun (WGS) entry which is preliminary data.</text>
</comment>
<proteinExistence type="predicted"/>
<organism evidence="1 2">
    <name type="scientific">Lindgomyces ingoldianus</name>
    <dbReference type="NCBI Taxonomy" id="673940"/>
    <lineage>
        <taxon>Eukaryota</taxon>
        <taxon>Fungi</taxon>
        <taxon>Dikarya</taxon>
        <taxon>Ascomycota</taxon>
        <taxon>Pezizomycotina</taxon>
        <taxon>Dothideomycetes</taxon>
        <taxon>Pleosporomycetidae</taxon>
        <taxon>Pleosporales</taxon>
        <taxon>Lindgomycetaceae</taxon>
        <taxon>Lindgomyces</taxon>
    </lineage>
</organism>
<reference evidence="1" key="1">
    <citation type="journal article" date="2020" name="Stud. Mycol.">
        <title>101 Dothideomycetes genomes: a test case for predicting lifestyles and emergence of pathogens.</title>
        <authorList>
            <person name="Haridas S."/>
            <person name="Albert R."/>
            <person name="Binder M."/>
            <person name="Bloem J."/>
            <person name="Labutti K."/>
            <person name="Salamov A."/>
            <person name="Andreopoulos B."/>
            <person name="Baker S."/>
            <person name="Barry K."/>
            <person name="Bills G."/>
            <person name="Bluhm B."/>
            <person name="Cannon C."/>
            <person name="Castanera R."/>
            <person name="Culley D."/>
            <person name="Daum C."/>
            <person name="Ezra D."/>
            <person name="Gonzalez J."/>
            <person name="Henrissat B."/>
            <person name="Kuo A."/>
            <person name="Liang C."/>
            <person name="Lipzen A."/>
            <person name="Lutzoni F."/>
            <person name="Magnuson J."/>
            <person name="Mondo S."/>
            <person name="Nolan M."/>
            <person name="Ohm R."/>
            <person name="Pangilinan J."/>
            <person name="Park H.-J."/>
            <person name="Ramirez L."/>
            <person name="Alfaro M."/>
            <person name="Sun H."/>
            <person name="Tritt A."/>
            <person name="Yoshinaga Y."/>
            <person name="Zwiers L.-H."/>
            <person name="Turgeon B."/>
            <person name="Goodwin S."/>
            <person name="Spatafora J."/>
            <person name="Crous P."/>
            <person name="Grigoriev I."/>
        </authorList>
    </citation>
    <scope>NUCLEOTIDE SEQUENCE</scope>
    <source>
        <strain evidence="1">ATCC 200398</strain>
    </source>
</reference>
<dbReference type="EMBL" id="MU003552">
    <property type="protein sequence ID" value="KAF2463257.1"/>
    <property type="molecule type" value="Genomic_DNA"/>
</dbReference>
<gene>
    <name evidence="1" type="ORF">BDR25DRAFT_298272</name>
</gene>
<evidence type="ECO:0000313" key="2">
    <source>
        <dbReference type="Proteomes" id="UP000799755"/>
    </source>
</evidence>
<dbReference type="Proteomes" id="UP000799755">
    <property type="component" value="Unassembled WGS sequence"/>
</dbReference>
<protein>
    <submittedName>
        <fullName evidence="1">Uncharacterized protein</fullName>
    </submittedName>
</protein>